<evidence type="ECO:0000256" key="10">
    <source>
        <dbReference type="ARBA" id="ARBA00023235"/>
    </source>
</evidence>
<dbReference type="PIRSF" id="PIRSF001492">
    <property type="entry name" value="IPGAM"/>
    <property type="match status" value="1"/>
</dbReference>
<evidence type="ECO:0000256" key="6">
    <source>
        <dbReference type="ARBA" id="ARBA00012026"/>
    </source>
</evidence>
<feature type="binding site" evidence="14">
    <location>
        <begin position="158"/>
        <end position="159"/>
    </location>
    <ligand>
        <name>substrate</name>
    </ligand>
</feature>
<keyword evidence="8" id="KW-0324">Glycolysis</keyword>
<feature type="binding site" evidence="15">
    <location>
        <position position="447"/>
    </location>
    <ligand>
        <name>Mn(2+)</name>
        <dbReference type="ChEBI" id="CHEBI:29035"/>
        <label>2</label>
    </ligand>
</feature>
<dbReference type="InterPro" id="IPR006124">
    <property type="entry name" value="Metalloenzyme"/>
</dbReference>
<feature type="binding site" evidence="14">
    <location>
        <position position="128"/>
    </location>
    <ligand>
        <name>substrate</name>
    </ligand>
</feature>
<feature type="binding site" evidence="15">
    <location>
        <position position="465"/>
    </location>
    <ligand>
        <name>Mn(2+)</name>
        <dbReference type="ChEBI" id="CHEBI:29035"/>
        <label>1</label>
    </ligand>
</feature>
<dbReference type="FunFam" id="3.40.1450.10:FF:000001">
    <property type="entry name" value="2,3-bisphosphoglycerate-independent phosphoglycerate mutase"/>
    <property type="match status" value="1"/>
</dbReference>
<feature type="binding site" evidence="14">
    <location>
        <position position="196"/>
    </location>
    <ligand>
        <name>substrate</name>
    </ligand>
</feature>
<dbReference type="PANTHER" id="PTHR31637:SF0">
    <property type="entry name" value="2,3-BISPHOSPHOGLYCERATE-INDEPENDENT PHOSPHOGLYCERATE MUTASE"/>
    <property type="match status" value="1"/>
</dbReference>
<feature type="binding site" evidence="14">
    <location>
        <position position="338"/>
    </location>
    <ligand>
        <name>substrate</name>
    </ligand>
</feature>
<evidence type="ECO:0000256" key="8">
    <source>
        <dbReference type="ARBA" id="ARBA00023152"/>
    </source>
</evidence>
<dbReference type="Gene3D" id="3.40.1450.10">
    <property type="entry name" value="BPG-independent phosphoglycerate mutase, domain B"/>
    <property type="match status" value="1"/>
</dbReference>
<feature type="binding site" evidence="15">
    <location>
        <position position="67"/>
    </location>
    <ligand>
        <name>Mn(2+)</name>
        <dbReference type="ChEBI" id="CHEBI:29035"/>
        <label>2</label>
    </ligand>
</feature>
<evidence type="ECO:0000256" key="15">
    <source>
        <dbReference type="PIRSR" id="PIRSR001492-3"/>
    </source>
</evidence>
<evidence type="ECO:0000259" key="17">
    <source>
        <dbReference type="Pfam" id="PF06415"/>
    </source>
</evidence>
<reference evidence="18 19" key="1">
    <citation type="journal article" date="2018" name="Evol. Lett.">
        <title>Horizontal gene cluster transfer increased hallucinogenic mushroom diversity.</title>
        <authorList>
            <person name="Reynolds H.T."/>
            <person name="Vijayakumar V."/>
            <person name="Gluck-Thaler E."/>
            <person name="Korotkin H.B."/>
            <person name="Matheny P.B."/>
            <person name="Slot J.C."/>
        </authorList>
    </citation>
    <scope>NUCLEOTIDE SEQUENCE [LARGE SCALE GENOMIC DNA]</scope>
    <source>
        <strain evidence="18 19">SRW20</strain>
    </source>
</reference>
<dbReference type="STRING" id="231916.A0A409VMZ3"/>
<evidence type="ECO:0000256" key="2">
    <source>
        <dbReference type="ARBA" id="ARBA00001936"/>
    </source>
</evidence>
<dbReference type="Gene3D" id="3.40.720.10">
    <property type="entry name" value="Alkaline Phosphatase, subunit A"/>
    <property type="match status" value="1"/>
</dbReference>
<evidence type="ECO:0000256" key="11">
    <source>
        <dbReference type="ARBA" id="ARBA00071648"/>
    </source>
</evidence>
<keyword evidence="10" id="KW-0413">Isomerase</keyword>
<dbReference type="NCBIfam" id="TIGR01307">
    <property type="entry name" value="pgm_bpd_ind"/>
    <property type="match status" value="1"/>
</dbReference>
<dbReference type="GO" id="GO:0004619">
    <property type="term" value="F:phosphoglycerate mutase activity"/>
    <property type="evidence" value="ECO:0007669"/>
    <property type="project" value="UniProtKB-EC"/>
</dbReference>
<evidence type="ECO:0000256" key="14">
    <source>
        <dbReference type="PIRSR" id="PIRSR001492-2"/>
    </source>
</evidence>
<dbReference type="EC" id="5.4.2.12" evidence="6"/>
<dbReference type="SUPFAM" id="SSF64158">
    <property type="entry name" value="2,3-Bisphosphoglycerate-independent phosphoglycerate mutase, substrate-binding domain"/>
    <property type="match status" value="1"/>
</dbReference>
<protein>
    <recommendedName>
        <fullName evidence="11">2,3-bisphosphoglycerate-independent phosphoglycerate mutase</fullName>
        <ecNumber evidence="6">5.4.2.12</ecNumber>
    </recommendedName>
    <alternativeName>
        <fullName evidence="12">Cofactor-independent phosphoglycerate mutase homolog</fullName>
    </alternativeName>
</protein>
<dbReference type="PANTHER" id="PTHR31637">
    <property type="entry name" value="2,3-BISPHOSPHOGLYCERATE-INDEPENDENT PHOSPHOGLYCERATE MUTASE"/>
    <property type="match status" value="1"/>
</dbReference>
<feature type="active site" description="Phosphoserine intermediate" evidence="13">
    <location>
        <position position="67"/>
    </location>
</feature>
<sequence length="539" mass="59045">MAPKIKNKVCLIVHDGWGIAPEKGIEGNAIEAADTPVMDRITKEDAATTLLAHGTAVGLSEGLMGNSEVGHLNIGAGRIVWQDIVRIDMSIKKRQFHKNETILASCKRAKEGNGRLHLIGLVSDGGVHSHINHLYALLETAKEQGVPHTYIHFLGDGRDTAPRSATKYVQQLLDFTKKLGYGEIATVIGRYYAMDRDKRWERVKIAVDGLVQGVGEKVEGGQEGLVKVIEDNYAKDVTDEFLKPIIVDGDEGRIKDGDTLFFFNYRSDRMREIVSVFGLPDKPMEVTVPKDLHITTMSRYNAEFPFAVAFPPQAMTNVLAEWLSKQGVKQAHIAETEKYAHVTFFFNGGVEKQFPDETRHMIPSPKVATYDKKPEMSAQGVADKVAEVLAEGNEDFVMCNFAPPDMVGHTGVYEAAVEAVSATDKAVGTIYEAAKKHGYVLMITADHGNAEQMKDPKTGNPHTAHTTNVVPFLMVGEGLKFVEWKANKEAEEKKEEGKGGAEELEAPAICDVAPTILDVMGLPIPEEMSGRSLLAHDGA</sequence>
<dbReference type="OrthoDB" id="1886626at2759"/>
<feature type="domain" description="Metalloenzyme" evidence="16">
    <location>
        <begin position="8"/>
        <end position="522"/>
    </location>
</feature>
<dbReference type="Proteomes" id="UP000284706">
    <property type="component" value="Unassembled WGS sequence"/>
</dbReference>
<evidence type="ECO:0000256" key="3">
    <source>
        <dbReference type="ARBA" id="ARBA00002315"/>
    </source>
</evidence>
<evidence type="ECO:0000256" key="9">
    <source>
        <dbReference type="ARBA" id="ARBA00023211"/>
    </source>
</evidence>
<evidence type="ECO:0000256" key="13">
    <source>
        <dbReference type="PIRSR" id="PIRSR001492-1"/>
    </source>
</evidence>
<dbReference type="InterPro" id="IPR036646">
    <property type="entry name" value="PGAM_B_sf"/>
</dbReference>
<keyword evidence="7 15" id="KW-0479">Metal-binding</keyword>
<dbReference type="EMBL" id="NHYE01005610">
    <property type="protein sequence ID" value="PPQ67607.1"/>
    <property type="molecule type" value="Genomic_DNA"/>
</dbReference>
<dbReference type="HAMAP" id="MF_01038">
    <property type="entry name" value="GpmI"/>
    <property type="match status" value="1"/>
</dbReference>
<evidence type="ECO:0000256" key="7">
    <source>
        <dbReference type="ARBA" id="ARBA00022723"/>
    </source>
</evidence>
<dbReference type="InterPro" id="IPR005995">
    <property type="entry name" value="Pgm_bpd_ind"/>
</dbReference>
<gene>
    <name evidence="18" type="ORF">CVT26_006817</name>
</gene>
<feature type="domain" description="BPG-independent PGAM N-terminal" evidence="17">
    <location>
        <begin position="87"/>
        <end position="301"/>
    </location>
</feature>
<dbReference type="InParanoid" id="A0A409VMZ3"/>
<evidence type="ECO:0000256" key="5">
    <source>
        <dbReference type="ARBA" id="ARBA00008819"/>
    </source>
</evidence>
<name>A0A409VMZ3_9AGAR</name>
<keyword evidence="9 15" id="KW-0464">Manganese</keyword>
<dbReference type="SUPFAM" id="SSF53649">
    <property type="entry name" value="Alkaline phosphatase-like"/>
    <property type="match status" value="1"/>
</dbReference>
<comment type="catalytic activity">
    <reaction evidence="1">
        <text>(2R)-2-phosphoglycerate = (2R)-3-phosphoglycerate</text>
        <dbReference type="Rhea" id="RHEA:15901"/>
        <dbReference type="ChEBI" id="CHEBI:58272"/>
        <dbReference type="ChEBI" id="CHEBI:58289"/>
        <dbReference type="EC" id="5.4.2.12"/>
    </reaction>
</comment>
<evidence type="ECO:0000313" key="19">
    <source>
        <dbReference type="Proteomes" id="UP000284706"/>
    </source>
</evidence>
<dbReference type="UniPathway" id="UPA00109">
    <property type="reaction ID" value="UER00186"/>
</dbReference>
<evidence type="ECO:0000256" key="4">
    <source>
        <dbReference type="ARBA" id="ARBA00004798"/>
    </source>
</evidence>
<comment type="function">
    <text evidence="3">Catalyzes the interconversion of 2-phosphoglycerate and 3-phosphoglycerate.</text>
</comment>
<evidence type="ECO:0000256" key="1">
    <source>
        <dbReference type="ARBA" id="ARBA00000370"/>
    </source>
</evidence>
<feature type="binding site" evidence="15">
    <location>
        <position position="15"/>
    </location>
    <ligand>
        <name>Mn(2+)</name>
        <dbReference type="ChEBI" id="CHEBI:29035"/>
        <label>2</label>
    </ligand>
</feature>
<feature type="binding site" evidence="15">
    <location>
        <position position="409"/>
    </location>
    <ligand>
        <name>Mn(2+)</name>
        <dbReference type="ChEBI" id="CHEBI:29035"/>
        <label>1</label>
    </ligand>
</feature>
<evidence type="ECO:0000256" key="12">
    <source>
        <dbReference type="ARBA" id="ARBA00083354"/>
    </source>
</evidence>
<feature type="binding site" evidence="14">
    <location>
        <position position="190"/>
    </location>
    <ligand>
        <name>substrate</name>
    </ligand>
</feature>
<dbReference type="InterPro" id="IPR017850">
    <property type="entry name" value="Alkaline_phosphatase_core_sf"/>
</dbReference>
<proteinExistence type="inferred from homology"/>
<comment type="cofactor">
    <cofactor evidence="2">
        <name>Mn(2+)</name>
        <dbReference type="ChEBI" id="CHEBI:29035"/>
    </cofactor>
</comment>
<dbReference type="Pfam" id="PF06415">
    <property type="entry name" value="iPGM_N"/>
    <property type="match status" value="1"/>
</dbReference>
<dbReference type="InterPro" id="IPR011258">
    <property type="entry name" value="BPG-indep_PGM_N"/>
</dbReference>
<dbReference type="Pfam" id="PF01676">
    <property type="entry name" value="Metalloenzyme"/>
    <property type="match status" value="1"/>
</dbReference>
<evidence type="ECO:0000259" key="16">
    <source>
        <dbReference type="Pfam" id="PF01676"/>
    </source>
</evidence>
<evidence type="ECO:0000313" key="18">
    <source>
        <dbReference type="EMBL" id="PPQ67607.1"/>
    </source>
</evidence>
<dbReference type="GO" id="GO:0006007">
    <property type="term" value="P:glucose catabolic process"/>
    <property type="evidence" value="ECO:0007669"/>
    <property type="project" value="InterPro"/>
</dbReference>
<feature type="binding site" evidence="15">
    <location>
        <position position="446"/>
    </location>
    <ligand>
        <name>Mn(2+)</name>
        <dbReference type="ChEBI" id="CHEBI:29035"/>
        <label>2</label>
    </ligand>
</feature>
<dbReference type="GO" id="GO:0005737">
    <property type="term" value="C:cytoplasm"/>
    <property type="evidence" value="ECO:0007669"/>
    <property type="project" value="InterPro"/>
</dbReference>
<comment type="caution">
    <text evidence="18">The sequence shown here is derived from an EMBL/GenBank/DDBJ whole genome shotgun (WGS) entry which is preliminary data.</text>
</comment>
<organism evidence="18 19">
    <name type="scientific">Gymnopilus dilepis</name>
    <dbReference type="NCBI Taxonomy" id="231916"/>
    <lineage>
        <taxon>Eukaryota</taxon>
        <taxon>Fungi</taxon>
        <taxon>Dikarya</taxon>
        <taxon>Basidiomycota</taxon>
        <taxon>Agaricomycotina</taxon>
        <taxon>Agaricomycetes</taxon>
        <taxon>Agaricomycetidae</taxon>
        <taxon>Agaricales</taxon>
        <taxon>Agaricineae</taxon>
        <taxon>Hymenogastraceae</taxon>
        <taxon>Gymnopilus</taxon>
    </lineage>
</organism>
<accession>A0A409VMZ3</accession>
<feature type="binding site" evidence="14">
    <location>
        <begin position="266"/>
        <end position="269"/>
    </location>
    <ligand>
        <name>substrate</name>
    </ligand>
</feature>
<feature type="binding site" evidence="15">
    <location>
        <position position="405"/>
    </location>
    <ligand>
        <name>Mn(2+)</name>
        <dbReference type="ChEBI" id="CHEBI:29035"/>
        <label>1</label>
    </ligand>
</feature>
<comment type="similarity">
    <text evidence="5">Belongs to the BPG-independent phosphoglycerate mutase family.</text>
</comment>
<keyword evidence="19" id="KW-1185">Reference proteome</keyword>
<dbReference type="CDD" id="cd16010">
    <property type="entry name" value="iPGM"/>
    <property type="match status" value="1"/>
</dbReference>
<dbReference type="GO" id="GO:0030145">
    <property type="term" value="F:manganese ion binding"/>
    <property type="evidence" value="ECO:0007669"/>
    <property type="project" value="InterPro"/>
</dbReference>
<comment type="pathway">
    <text evidence="4">Carbohydrate degradation; glycolysis; pyruvate from D-glyceraldehyde 3-phosphate: step 3/5.</text>
</comment>
<dbReference type="GO" id="GO:0006096">
    <property type="term" value="P:glycolytic process"/>
    <property type="evidence" value="ECO:0007669"/>
    <property type="project" value="UniProtKB-UniPathway"/>
</dbReference>
<dbReference type="AlphaFoldDB" id="A0A409VMZ3"/>